<evidence type="ECO:0000313" key="1">
    <source>
        <dbReference type="EMBL" id="MBX42502.1"/>
    </source>
</evidence>
<protein>
    <submittedName>
        <fullName evidence="1">Uncharacterized protein</fullName>
    </submittedName>
</protein>
<reference evidence="1" key="1">
    <citation type="submission" date="2018-02" db="EMBL/GenBank/DDBJ databases">
        <title>Rhizophora mucronata_Transcriptome.</title>
        <authorList>
            <person name="Meera S.P."/>
            <person name="Sreeshan A."/>
            <person name="Augustine A."/>
        </authorList>
    </citation>
    <scope>NUCLEOTIDE SEQUENCE</scope>
    <source>
        <tissue evidence="1">Leaf</tissue>
    </source>
</reference>
<dbReference type="EMBL" id="GGEC01062018">
    <property type="protein sequence ID" value="MBX42502.1"/>
    <property type="molecule type" value="Transcribed_RNA"/>
</dbReference>
<accession>A0A2P2NJ24</accession>
<organism evidence="1">
    <name type="scientific">Rhizophora mucronata</name>
    <name type="common">Asiatic mangrove</name>
    <dbReference type="NCBI Taxonomy" id="61149"/>
    <lineage>
        <taxon>Eukaryota</taxon>
        <taxon>Viridiplantae</taxon>
        <taxon>Streptophyta</taxon>
        <taxon>Embryophyta</taxon>
        <taxon>Tracheophyta</taxon>
        <taxon>Spermatophyta</taxon>
        <taxon>Magnoliopsida</taxon>
        <taxon>eudicotyledons</taxon>
        <taxon>Gunneridae</taxon>
        <taxon>Pentapetalae</taxon>
        <taxon>rosids</taxon>
        <taxon>fabids</taxon>
        <taxon>Malpighiales</taxon>
        <taxon>Rhizophoraceae</taxon>
        <taxon>Rhizophora</taxon>
    </lineage>
</organism>
<dbReference type="AlphaFoldDB" id="A0A2P2NJ24"/>
<sequence>MLFNGPISQLLQQMLEFHVRPSCSGYDFDSSGMFSISVDAPGGESFQDSEVIRGHLRRGLGSSLQCSRKVHRCLHPDAAPTSTGGSLYCS</sequence>
<proteinExistence type="predicted"/>
<name>A0A2P2NJ24_RHIMU</name>